<feature type="region of interest" description="Disordered" evidence="15">
    <location>
        <begin position="276"/>
        <end position="299"/>
    </location>
</feature>
<dbReference type="PANTHER" id="PTHR10404:SF46">
    <property type="entry name" value="VACUOLAR PROTEIN SORTING-ASSOCIATED PROTEIN 70"/>
    <property type="match status" value="1"/>
</dbReference>
<dbReference type="Gene3D" id="3.50.30.30">
    <property type="match status" value="1"/>
</dbReference>
<sequence length="792" mass="88185">MSRNYNAVPQDEETAQHAENGAQSASWTQRFKNAWQSKFGTSEEERAPLIDSNRMTIEPPKHKTVKIVLSVLFFVLFAVLIGGVVAFWFRGVGSTISLKDAKHIMINTPSNDSIRDYLYKYTSESHLAGTESDKAQAEWTRDKFIEFGISDSKIETYWPLLNYPKYRRVAIVSGPEKFRYEAKLREDIVDEDKTSKGQEDVPTFHGYSAAGNVTGPIVYVNYGRLQDFEALAALGVDFTGTIALVRYGGVFRGLKVKAAQDFGCIGTLIYSDPIDDGPLNKDETNNPAESYPEGPWRSPSSVQRGSVQFLSLLAGDPLTPGYAAKENVTRLPLNETISIPKIPSLPISWEDALPLLRALDGHGFRAVAEWRGGLTEVGYYIGPSEVEVNLVNDIENKITPIWNVISRIEGTEEKDRAVILGNHRDAWVFGAVDPSSGSSAMLELARTFGILLKKGWRPRRTIIFASWDAEEYGLVGSTEWVEDHAEWLDKEGVVYINVDTAVSGPHFSAAASPSLNQLVYDITAQVTDPQTQKSIYDVWKTGPFLGAEDMAMATAKKPKIGVLGSGSDFVGFLDYLGISSVNLAFAGDYGVYHSNYDSFHWMEKFGDPDFNYHRALVQIWGLMALHLSSDIVLPFNTVDYAVEIQGYVKDLNKYGFPLSFPKLESAASVLRQISEDFEGSVVELRQRVHDKIKSKGALSDKLEKRVKKINDRLAKFERGLLDPQGIKGRTWFKHTVYAPGLWTGYSGQTFPSLAEAIDAADPSLITETETRAAKYVNEAGRWLEGTYDEKRN</sequence>
<feature type="domain" description="Peptidase M28" evidence="19">
    <location>
        <begin position="403"/>
        <end position="599"/>
    </location>
</feature>
<evidence type="ECO:0000256" key="1">
    <source>
        <dbReference type="ARBA" id="ARBA00001947"/>
    </source>
</evidence>
<protein>
    <recommendedName>
        <fullName evidence="22">Glutamate carboxypeptidase</fullName>
    </recommendedName>
</protein>
<dbReference type="InterPro" id="IPR039373">
    <property type="entry name" value="Peptidase_M28B"/>
</dbReference>
<dbReference type="GO" id="GO:0006508">
    <property type="term" value="P:proteolysis"/>
    <property type="evidence" value="ECO:0007669"/>
    <property type="project" value="UniProtKB-KW"/>
</dbReference>
<keyword evidence="7" id="KW-0479">Metal-binding</keyword>
<evidence type="ECO:0000256" key="14">
    <source>
        <dbReference type="ARBA" id="ARBA00023180"/>
    </source>
</evidence>
<dbReference type="InterPro" id="IPR003137">
    <property type="entry name" value="PA_domain"/>
</dbReference>
<name>A0A8H7Q2U0_9FUNG</name>
<evidence type="ECO:0000256" key="10">
    <source>
        <dbReference type="ARBA" id="ARBA00022968"/>
    </source>
</evidence>
<comment type="subcellular location">
    <subcellularLocation>
        <location evidence="2">Membrane</location>
        <topology evidence="2">Single-pass type II membrane protein</topology>
    </subcellularLocation>
</comment>
<feature type="transmembrane region" description="Helical" evidence="16">
    <location>
        <begin position="67"/>
        <end position="89"/>
    </location>
</feature>
<dbReference type="CDD" id="cd02121">
    <property type="entry name" value="PA_GCPII_like"/>
    <property type="match status" value="1"/>
</dbReference>
<evidence type="ECO:0000259" key="18">
    <source>
        <dbReference type="Pfam" id="PF04253"/>
    </source>
</evidence>
<evidence type="ECO:0000256" key="13">
    <source>
        <dbReference type="ARBA" id="ARBA00023136"/>
    </source>
</evidence>
<keyword evidence="21" id="KW-1185">Reference proteome</keyword>
<evidence type="ECO:0000256" key="15">
    <source>
        <dbReference type="SAM" id="MobiDB-lite"/>
    </source>
</evidence>
<keyword evidence="14" id="KW-0325">Glycoprotein</keyword>
<comment type="cofactor">
    <cofactor evidence="1">
        <name>Zn(2+)</name>
        <dbReference type="ChEBI" id="CHEBI:29105"/>
    </cofactor>
</comment>
<dbReference type="GO" id="GO:0004180">
    <property type="term" value="F:carboxypeptidase activity"/>
    <property type="evidence" value="ECO:0007669"/>
    <property type="project" value="UniProtKB-KW"/>
</dbReference>
<evidence type="ECO:0000256" key="5">
    <source>
        <dbReference type="ARBA" id="ARBA00022670"/>
    </source>
</evidence>
<evidence type="ECO:0000313" key="21">
    <source>
        <dbReference type="Proteomes" id="UP000612746"/>
    </source>
</evidence>
<evidence type="ECO:0000256" key="16">
    <source>
        <dbReference type="SAM" id="Phobius"/>
    </source>
</evidence>
<evidence type="ECO:0000256" key="2">
    <source>
        <dbReference type="ARBA" id="ARBA00004606"/>
    </source>
</evidence>
<keyword evidence="6 16" id="KW-0812">Transmembrane</keyword>
<evidence type="ECO:0000256" key="7">
    <source>
        <dbReference type="ARBA" id="ARBA00022723"/>
    </source>
</evidence>
<evidence type="ECO:0000256" key="4">
    <source>
        <dbReference type="ARBA" id="ARBA00022645"/>
    </source>
</evidence>
<keyword evidence="8" id="KW-0378">Hydrolase</keyword>
<dbReference type="FunFam" id="3.50.30.30:FF:000008">
    <property type="entry name" value="Glutamate carboxypeptidase 2"/>
    <property type="match status" value="1"/>
</dbReference>
<evidence type="ECO:0000259" key="17">
    <source>
        <dbReference type="Pfam" id="PF02225"/>
    </source>
</evidence>
<dbReference type="SUPFAM" id="SSF47672">
    <property type="entry name" value="Transferrin receptor-like dimerisation domain"/>
    <property type="match status" value="1"/>
</dbReference>
<dbReference type="InterPro" id="IPR036757">
    <property type="entry name" value="TFR-like_dimer_dom_sf"/>
</dbReference>
<keyword evidence="4" id="KW-0121">Carboxypeptidase</keyword>
<evidence type="ECO:0000256" key="3">
    <source>
        <dbReference type="ARBA" id="ARBA00005634"/>
    </source>
</evidence>
<dbReference type="SUPFAM" id="SSF53187">
    <property type="entry name" value="Zn-dependent exopeptidases"/>
    <property type="match status" value="1"/>
</dbReference>
<dbReference type="Pfam" id="PF04389">
    <property type="entry name" value="Peptidase_M28"/>
    <property type="match status" value="1"/>
</dbReference>
<keyword evidence="12" id="KW-0482">Metalloprotease</keyword>
<dbReference type="SUPFAM" id="SSF52025">
    <property type="entry name" value="PA domain"/>
    <property type="match status" value="1"/>
</dbReference>
<evidence type="ECO:0000256" key="11">
    <source>
        <dbReference type="ARBA" id="ARBA00022989"/>
    </source>
</evidence>
<dbReference type="Pfam" id="PF04253">
    <property type="entry name" value="TFR_dimer"/>
    <property type="match status" value="1"/>
</dbReference>
<evidence type="ECO:0000313" key="20">
    <source>
        <dbReference type="EMBL" id="KAG2184275.1"/>
    </source>
</evidence>
<reference evidence="20" key="1">
    <citation type="submission" date="2020-12" db="EMBL/GenBank/DDBJ databases">
        <title>Metabolic potential, ecology and presence of endohyphal bacteria is reflected in genomic diversity of Mucoromycotina.</title>
        <authorList>
            <person name="Muszewska A."/>
            <person name="Okrasinska A."/>
            <person name="Steczkiewicz K."/>
            <person name="Drgas O."/>
            <person name="Orlowska M."/>
            <person name="Perlinska-Lenart U."/>
            <person name="Aleksandrzak-Piekarczyk T."/>
            <person name="Szatraj K."/>
            <person name="Zielenkiewicz U."/>
            <person name="Pilsyk S."/>
            <person name="Malc E."/>
            <person name="Mieczkowski P."/>
            <person name="Kruszewska J.S."/>
            <person name="Biernat P."/>
            <person name="Pawlowska J."/>
        </authorList>
    </citation>
    <scope>NUCLEOTIDE SEQUENCE</scope>
    <source>
        <strain evidence="20">WA0000051536</strain>
    </source>
</reference>
<keyword evidence="13 16" id="KW-0472">Membrane</keyword>
<evidence type="ECO:0000256" key="6">
    <source>
        <dbReference type="ARBA" id="ARBA00022692"/>
    </source>
</evidence>
<dbReference type="Pfam" id="PF02225">
    <property type="entry name" value="PA"/>
    <property type="match status" value="1"/>
</dbReference>
<evidence type="ECO:0000256" key="8">
    <source>
        <dbReference type="ARBA" id="ARBA00022801"/>
    </source>
</evidence>
<keyword evidence="5" id="KW-0645">Protease</keyword>
<dbReference type="OrthoDB" id="5841748at2759"/>
<accession>A0A8H7Q2U0</accession>
<organism evidence="20 21">
    <name type="scientific">Umbelopsis vinacea</name>
    <dbReference type="NCBI Taxonomy" id="44442"/>
    <lineage>
        <taxon>Eukaryota</taxon>
        <taxon>Fungi</taxon>
        <taxon>Fungi incertae sedis</taxon>
        <taxon>Mucoromycota</taxon>
        <taxon>Mucoromycotina</taxon>
        <taxon>Umbelopsidomycetes</taxon>
        <taxon>Umbelopsidales</taxon>
        <taxon>Umbelopsidaceae</taxon>
        <taxon>Umbelopsis</taxon>
    </lineage>
</organism>
<dbReference type="EMBL" id="JAEPRA010000006">
    <property type="protein sequence ID" value="KAG2184275.1"/>
    <property type="molecule type" value="Genomic_DNA"/>
</dbReference>
<dbReference type="GO" id="GO:0008237">
    <property type="term" value="F:metallopeptidase activity"/>
    <property type="evidence" value="ECO:0007669"/>
    <property type="project" value="UniProtKB-KW"/>
</dbReference>
<keyword evidence="10" id="KW-0735">Signal-anchor</keyword>
<gene>
    <name evidence="20" type="ORF">INT44_009290</name>
</gene>
<comment type="similarity">
    <text evidence="3">Belongs to the peptidase M28 family. M28B subfamily.</text>
</comment>
<evidence type="ECO:0008006" key="22">
    <source>
        <dbReference type="Google" id="ProtNLM"/>
    </source>
</evidence>
<dbReference type="CDD" id="cd08022">
    <property type="entry name" value="M28_PSMA_like"/>
    <property type="match status" value="1"/>
</dbReference>
<evidence type="ECO:0000256" key="9">
    <source>
        <dbReference type="ARBA" id="ARBA00022833"/>
    </source>
</evidence>
<evidence type="ECO:0000256" key="12">
    <source>
        <dbReference type="ARBA" id="ARBA00023049"/>
    </source>
</evidence>
<dbReference type="Gene3D" id="3.40.630.10">
    <property type="entry name" value="Zn peptidases"/>
    <property type="match status" value="1"/>
</dbReference>
<feature type="domain" description="PA" evidence="17">
    <location>
        <begin position="213"/>
        <end position="286"/>
    </location>
</feature>
<dbReference type="AlphaFoldDB" id="A0A8H7Q2U0"/>
<feature type="domain" description="Transferrin receptor-like dimerisation" evidence="18">
    <location>
        <begin position="658"/>
        <end position="783"/>
    </location>
</feature>
<dbReference type="InterPro" id="IPR007365">
    <property type="entry name" value="TFR-like_dimer_dom"/>
</dbReference>
<evidence type="ECO:0000259" key="19">
    <source>
        <dbReference type="Pfam" id="PF04389"/>
    </source>
</evidence>
<proteinExistence type="inferred from homology"/>
<keyword evidence="9" id="KW-0862">Zinc</keyword>
<dbReference type="InterPro" id="IPR007484">
    <property type="entry name" value="Peptidase_M28"/>
</dbReference>
<dbReference type="Gene3D" id="1.20.930.40">
    <property type="entry name" value="Transferrin receptor-like, dimerisation domain"/>
    <property type="match status" value="1"/>
</dbReference>
<comment type="caution">
    <text evidence="20">The sequence shown here is derived from an EMBL/GenBank/DDBJ whole genome shotgun (WGS) entry which is preliminary data.</text>
</comment>
<dbReference type="PANTHER" id="PTHR10404">
    <property type="entry name" value="N-ACETYLATED-ALPHA-LINKED ACIDIC DIPEPTIDASE"/>
    <property type="match status" value="1"/>
</dbReference>
<dbReference type="GO" id="GO:0016020">
    <property type="term" value="C:membrane"/>
    <property type="evidence" value="ECO:0007669"/>
    <property type="project" value="UniProtKB-SubCell"/>
</dbReference>
<keyword evidence="11 16" id="KW-1133">Transmembrane helix</keyword>
<dbReference type="Proteomes" id="UP000612746">
    <property type="component" value="Unassembled WGS sequence"/>
</dbReference>
<dbReference type="GO" id="GO:0046872">
    <property type="term" value="F:metal ion binding"/>
    <property type="evidence" value="ECO:0007669"/>
    <property type="project" value="UniProtKB-KW"/>
</dbReference>
<dbReference type="FunFam" id="3.40.630.10:FF:000009">
    <property type="entry name" value="N-acetylated-alpha-linked acidic dipeptidase 2"/>
    <property type="match status" value="1"/>
</dbReference>
<feature type="region of interest" description="Disordered" evidence="15">
    <location>
        <begin position="1"/>
        <end position="25"/>
    </location>
</feature>
<dbReference type="InterPro" id="IPR046450">
    <property type="entry name" value="PA_dom_sf"/>
</dbReference>